<keyword evidence="1" id="KW-0472">Membrane</keyword>
<protein>
    <submittedName>
        <fullName evidence="3">DMT family transporter</fullName>
    </submittedName>
</protein>
<dbReference type="EMBL" id="JAUFQS010000004">
    <property type="protein sequence ID" value="MDN3687115.1"/>
    <property type="molecule type" value="Genomic_DNA"/>
</dbReference>
<dbReference type="Pfam" id="PF00892">
    <property type="entry name" value="EamA"/>
    <property type="match status" value="2"/>
</dbReference>
<dbReference type="InterPro" id="IPR000620">
    <property type="entry name" value="EamA_dom"/>
</dbReference>
<dbReference type="Proteomes" id="UP001236663">
    <property type="component" value="Unassembled WGS sequence"/>
</dbReference>
<dbReference type="InterPro" id="IPR037185">
    <property type="entry name" value="EmrE-like"/>
</dbReference>
<evidence type="ECO:0000313" key="3">
    <source>
        <dbReference type="EMBL" id="MDN3687115.1"/>
    </source>
</evidence>
<accession>A0ABT8C2V8</accession>
<feature type="transmembrane region" description="Helical" evidence="1">
    <location>
        <begin position="241"/>
        <end position="260"/>
    </location>
</feature>
<sequence length="305" mass="34352">MNQGLIKDYLWLHLVVLIWGFTAVLGLLISISPVEIVLYRTFLASAGLAILIRLKGRVLRVRMKDAVQFLGTGALIGLHWTLFFWSAQLSTASVCLAGMATCSLWTALIEPLANRQAIKWYEVVLGLVVIIGLIVIFKFESGYWLGLGMAVFSAMIGAVFTVINGKLTRSHSPFIISFYEMGGAFLLSLGFLPLYYYFFSDTAFTGFPSKSDWFWLLVLSQLCTVFAFTVSVELMKRLTAFTINLTINMEPVYGILLAVLVFGNEEKMTPEFYWGTGIILASVCMYPVIQFVLRQKRVRQLRRIQ</sequence>
<feature type="transmembrane region" description="Helical" evidence="1">
    <location>
        <begin position="37"/>
        <end position="54"/>
    </location>
</feature>
<dbReference type="SUPFAM" id="SSF103481">
    <property type="entry name" value="Multidrug resistance efflux transporter EmrE"/>
    <property type="match status" value="1"/>
</dbReference>
<comment type="caution">
    <text evidence="3">The sequence shown here is derived from an EMBL/GenBank/DDBJ whole genome shotgun (WGS) entry which is preliminary data.</text>
</comment>
<dbReference type="PANTHER" id="PTHR22911:SF79">
    <property type="entry name" value="MOBA-LIKE NTP TRANSFERASE DOMAIN-CONTAINING PROTEIN"/>
    <property type="match status" value="1"/>
</dbReference>
<feature type="transmembrane region" description="Helical" evidence="1">
    <location>
        <begin position="143"/>
        <end position="163"/>
    </location>
</feature>
<feature type="transmembrane region" description="Helical" evidence="1">
    <location>
        <begin position="213"/>
        <end position="234"/>
    </location>
</feature>
<keyword evidence="1" id="KW-0812">Transmembrane</keyword>
<feature type="domain" description="EamA" evidence="2">
    <location>
        <begin position="9"/>
        <end position="137"/>
    </location>
</feature>
<evidence type="ECO:0000313" key="4">
    <source>
        <dbReference type="Proteomes" id="UP001236663"/>
    </source>
</evidence>
<feature type="transmembrane region" description="Helical" evidence="1">
    <location>
        <begin position="9"/>
        <end position="31"/>
    </location>
</feature>
<feature type="transmembrane region" description="Helical" evidence="1">
    <location>
        <begin position="120"/>
        <end position="137"/>
    </location>
</feature>
<gene>
    <name evidence="3" type="ORF">QWZ15_04680</name>
</gene>
<dbReference type="PANTHER" id="PTHR22911">
    <property type="entry name" value="ACYL-MALONYL CONDENSING ENZYME-RELATED"/>
    <property type="match status" value="1"/>
</dbReference>
<name>A0ABT8C2V8_9BACT</name>
<feature type="transmembrane region" description="Helical" evidence="1">
    <location>
        <begin position="272"/>
        <end position="293"/>
    </location>
</feature>
<feature type="transmembrane region" description="Helical" evidence="1">
    <location>
        <begin position="66"/>
        <end position="85"/>
    </location>
</feature>
<reference evidence="4" key="1">
    <citation type="journal article" date="2019" name="Int. J. Syst. Evol. Microbiol.">
        <title>The Global Catalogue of Microorganisms (GCM) 10K type strain sequencing project: providing services to taxonomists for standard genome sequencing and annotation.</title>
        <authorList>
            <consortium name="The Broad Institute Genomics Platform"/>
            <consortium name="The Broad Institute Genome Sequencing Center for Infectious Disease"/>
            <person name="Wu L."/>
            <person name="Ma J."/>
        </authorList>
    </citation>
    <scope>NUCLEOTIDE SEQUENCE [LARGE SCALE GENOMIC DNA]</scope>
    <source>
        <strain evidence="4">CECT 7706</strain>
    </source>
</reference>
<keyword evidence="4" id="KW-1185">Reference proteome</keyword>
<keyword evidence="1" id="KW-1133">Transmembrane helix</keyword>
<organism evidence="3 4">
    <name type="scientific">Cyclobacterium jeungdonense</name>
    <dbReference type="NCBI Taxonomy" id="708087"/>
    <lineage>
        <taxon>Bacteria</taxon>
        <taxon>Pseudomonadati</taxon>
        <taxon>Bacteroidota</taxon>
        <taxon>Cytophagia</taxon>
        <taxon>Cytophagales</taxon>
        <taxon>Cyclobacteriaceae</taxon>
        <taxon>Cyclobacterium</taxon>
    </lineage>
</organism>
<feature type="transmembrane region" description="Helical" evidence="1">
    <location>
        <begin position="175"/>
        <end position="198"/>
    </location>
</feature>
<feature type="transmembrane region" description="Helical" evidence="1">
    <location>
        <begin position="91"/>
        <end position="108"/>
    </location>
</feature>
<proteinExistence type="predicted"/>
<evidence type="ECO:0000256" key="1">
    <source>
        <dbReference type="SAM" id="Phobius"/>
    </source>
</evidence>
<feature type="domain" description="EamA" evidence="2">
    <location>
        <begin position="145"/>
        <end position="285"/>
    </location>
</feature>
<evidence type="ECO:0000259" key="2">
    <source>
        <dbReference type="Pfam" id="PF00892"/>
    </source>
</evidence>
<dbReference type="RefSeq" id="WP_163384006.1">
    <property type="nucleotide sequence ID" value="NZ_JAUFQS010000004.1"/>
</dbReference>